<accession>A0ABS2NW47</accession>
<dbReference type="Proteomes" id="UP000737402">
    <property type="component" value="Unassembled WGS sequence"/>
</dbReference>
<dbReference type="InterPro" id="IPR010016">
    <property type="entry name" value="PxpB"/>
</dbReference>
<evidence type="ECO:0000256" key="2">
    <source>
        <dbReference type="ARBA" id="ARBA00022801"/>
    </source>
</evidence>
<comment type="caution">
    <text evidence="5">The sequence shown here is derived from an EMBL/GenBank/DDBJ whole genome shotgun (WGS) entry which is preliminary data.</text>
</comment>
<name>A0ABS2NW47_9BACI</name>
<dbReference type="InterPro" id="IPR029000">
    <property type="entry name" value="Cyclophilin-like_dom_sf"/>
</dbReference>
<dbReference type="PANTHER" id="PTHR34698:SF2">
    <property type="entry name" value="5-OXOPROLINASE SUBUNIT B"/>
    <property type="match status" value="1"/>
</dbReference>
<sequence>MNYLLQPLGDQALRIEWTDKDIAIRTICAKLSSSKILGVVDIVPGISSITIFYEYPTTDYYILKEKVIGFLEDMPVYESDVSSRTVLLPVLYDGPDLADLAGKHQTSVKEIIEKHSGAAYEVAMLGFLPGFPYLNGLPSSLTTPRLATPRSKVPAGSVGIGGDQTGVYPVESPGGWNLIGRTPIPLFSPDEKDSFLMQAGDKVRFQPVSEEEFNLWQEKVSQSDWKKEVIIYHEKND</sequence>
<organism evidence="5 6">
    <name type="scientific">Sutcliffiella tianshenii</name>
    <dbReference type="NCBI Taxonomy" id="1463404"/>
    <lineage>
        <taxon>Bacteria</taxon>
        <taxon>Bacillati</taxon>
        <taxon>Bacillota</taxon>
        <taxon>Bacilli</taxon>
        <taxon>Bacillales</taxon>
        <taxon>Bacillaceae</taxon>
        <taxon>Sutcliffiella</taxon>
    </lineage>
</organism>
<proteinExistence type="predicted"/>
<keyword evidence="6" id="KW-1185">Reference proteome</keyword>
<dbReference type="SMART" id="SM00796">
    <property type="entry name" value="AHS1"/>
    <property type="match status" value="1"/>
</dbReference>
<dbReference type="SUPFAM" id="SSF160467">
    <property type="entry name" value="PH0987 N-terminal domain-like"/>
    <property type="match status" value="1"/>
</dbReference>
<evidence type="ECO:0000313" key="5">
    <source>
        <dbReference type="EMBL" id="MBM7618707.1"/>
    </source>
</evidence>
<protein>
    <submittedName>
        <fullName evidence="5">Inhibitor of KinA</fullName>
    </submittedName>
</protein>
<keyword evidence="2" id="KW-0378">Hydrolase</keyword>
<dbReference type="RefSeq" id="WP_204413116.1">
    <property type="nucleotide sequence ID" value="NZ_JAFBED010000001.1"/>
</dbReference>
<dbReference type="Gene3D" id="2.40.100.10">
    <property type="entry name" value="Cyclophilin-like"/>
    <property type="match status" value="1"/>
</dbReference>
<dbReference type="Gene3D" id="3.30.1360.40">
    <property type="match status" value="1"/>
</dbReference>
<dbReference type="InterPro" id="IPR003833">
    <property type="entry name" value="CT_C_D"/>
</dbReference>
<reference evidence="5 6" key="1">
    <citation type="submission" date="2021-01" db="EMBL/GenBank/DDBJ databases">
        <title>Genomic Encyclopedia of Type Strains, Phase IV (KMG-IV): sequencing the most valuable type-strain genomes for metagenomic binning, comparative biology and taxonomic classification.</title>
        <authorList>
            <person name="Goeker M."/>
        </authorList>
    </citation>
    <scope>NUCLEOTIDE SEQUENCE [LARGE SCALE GENOMIC DNA]</scope>
    <source>
        <strain evidence="5 6">DSM 25879</strain>
    </source>
</reference>
<dbReference type="SUPFAM" id="SSF50891">
    <property type="entry name" value="Cyclophilin-like"/>
    <property type="match status" value="1"/>
</dbReference>
<dbReference type="EMBL" id="JAFBED010000001">
    <property type="protein sequence ID" value="MBM7618707.1"/>
    <property type="molecule type" value="Genomic_DNA"/>
</dbReference>
<evidence type="ECO:0000256" key="3">
    <source>
        <dbReference type="ARBA" id="ARBA00022840"/>
    </source>
</evidence>
<dbReference type="PANTHER" id="PTHR34698">
    <property type="entry name" value="5-OXOPROLINASE SUBUNIT B"/>
    <property type="match status" value="1"/>
</dbReference>
<dbReference type="Pfam" id="PF02682">
    <property type="entry name" value="CT_C_D"/>
    <property type="match status" value="1"/>
</dbReference>
<gene>
    <name evidence="5" type="ORF">JOC95_000549</name>
</gene>
<keyword evidence="1" id="KW-0547">Nucleotide-binding</keyword>
<evidence type="ECO:0000256" key="1">
    <source>
        <dbReference type="ARBA" id="ARBA00022741"/>
    </source>
</evidence>
<evidence type="ECO:0000313" key="6">
    <source>
        <dbReference type="Proteomes" id="UP000737402"/>
    </source>
</evidence>
<evidence type="ECO:0000259" key="4">
    <source>
        <dbReference type="SMART" id="SM00796"/>
    </source>
</evidence>
<keyword evidence="3" id="KW-0067">ATP-binding</keyword>
<dbReference type="NCBIfam" id="TIGR00370">
    <property type="entry name" value="5-oxoprolinase subunit PxpB"/>
    <property type="match status" value="1"/>
</dbReference>
<feature type="domain" description="Carboxyltransferase" evidence="4">
    <location>
        <begin position="3"/>
        <end position="197"/>
    </location>
</feature>